<evidence type="ECO:0000256" key="2">
    <source>
        <dbReference type="SAM" id="MobiDB-lite"/>
    </source>
</evidence>
<feature type="domain" description="CHCH" evidence="3">
    <location>
        <begin position="47"/>
        <end position="78"/>
    </location>
</feature>
<reference evidence="4 5" key="1">
    <citation type="submission" date="2022-05" db="EMBL/GenBank/DDBJ databases">
        <authorList>
            <consortium name="Genoscope - CEA"/>
            <person name="William W."/>
        </authorList>
    </citation>
    <scope>NUCLEOTIDE SEQUENCE [LARGE SCALE GENOMIC DNA]</scope>
</reference>
<dbReference type="InterPro" id="IPR039870">
    <property type="entry name" value="Coa4-like"/>
</dbReference>
<keyword evidence="1" id="KW-1015">Disulfide bond</keyword>
<dbReference type="InterPro" id="IPR010625">
    <property type="entry name" value="CHCH"/>
</dbReference>
<accession>A0ABN8PCG5</accession>
<comment type="caution">
    <text evidence="4">The sequence shown here is derived from an EMBL/GenBank/DDBJ whole genome shotgun (WGS) entry which is preliminary data.</text>
</comment>
<evidence type="ECO:0000313" key="4">
    <source>
        <dbReference type="EMBL" id="CAH3140900.1"/>
    </source>
</evidence>
<feature type="compositionally biased region" description="Acidic residues" evidence="2">
    <location>
        <begin position="26"/>
        <end position="37"/>
    </location>
</feature>
<dbReference type="EMBL" id="CALNXK010000065">
    <property type="protein sequence ID" value="CAH3140900.1"/>
    <property type="molecule type" value="Genomic_DNA"/>
</dbReference>
<name>A0ABN8PCG5_9CNID</name>
<dbReference type="PROSITE" id="PS51808">
    <property type="entry name" value="CHCH"/>
    <property type="match status" value="1"/>
</dbReference>
<proteinExistence type="predicted"/>
<gene>
    <name evidence="4" type="ORF">PLOB_00041435</name>
</gene>
<evidence type="ECO:0000313" key="5">
    <source>
        <dbReference type="Proteomes" id="UP001159405"/>
    </source>
</evidence>
<keyword evidence="5" id="KW-1185">Reference proteome</keyword>
<evidence type="ECO:0000256" key="1">
    <source>
        <dbReference type="ARBA" id="ARBA00023157"/>
    </source>
</evidence>
<dbReference type="Proteomes" id="UP001159405">
    <property type="component" value="Unassembled WGS sequence"/>
</dbReference>
<feature type="compositionally biased region" description="Basic and acidic residues" evidence="2">
    <location>
        <begin position="14"/>
        <end position="25"/>
    </location>
</feature>
<dbReference type="PANTHER" id="PTHR13639:SF2">
    <property type="entry name" value="CYTOCHROME C OXIDASE ASSEMBLY FACTOR 4 HOMOLOG, MITOCHONDRIAL"/>
    <property type="match status" value="1"/>
</dbReference>
<sequence length="87" mass="10383">MSHHGGKSFHGNRKRENEPPQKDKVEEDEDEEEEEDPFDSRIQKSGCADLHYALLDCFQEYKDWRKCQDHVKAFKECIDQQNKQKKS</sequence>
<dbReference type="Pfam" id="PF06747">
    <property type="entry name" value="CHCH"/>
    <property type="match status" value="1"/>
</dbReference>
<feature type="region of interest" description="Disordered" evidence="2">
    <location>
        <begin position="1"/>
        <end position="42"/>
    </location>
</feature>
<organism evidence="4 5">
    <name type="scientific">Porites lobata</name>
    <dbReference type="NCBI Taxonomy" id="104759"/>
    <lineage>
        <taxon>Eukaryota</taxon>
        <taxon>Metazoa</taxon>
        <taxon>Cnidaria</taxon>
        <taxon>Anthozoa</taxon>
        <taxon>Hexacorallia</taxon>
        <taxon>Scleractinia</taxon>
        <taxon>Fungiina</taxon>
        <taxon>Poritidae</taxon>
        <taxon>Porites</taxon>
    </lineage>
</organism>
<dbReference type="PANTHER" id="PTHR13639">
    <property type="entry name" value="CYTOCHROME C OXIDASE ASSEMBLY FACTOR 4 HOMOLOG, MITOCHONDRIAL"/>
    <property type="match status" value="1"/>
</dbReference>
<feature type="compositionally biased region" description="Basic residues" evidence="2">
    <location>
        <begin position="1"/>
        <end position="13"/>
    </location>
</feature>
<protein>
    <recommendedName>
        <fullName evidence="3">CHCH domain-containing protein</fullName>
    </recommendedName>
</protein>
<evidence type="ECO:0000259" key="3">
    <source>
        <dbReference type="Pfam" id="PF06747"/>
    </source>
</evidence>